<feature type="compositionally biased region" description="Basic residues" evidence="1">
    <location>
        <begin position="98"/>
        <end position="127"/>
    </location>
</feature>
<evidence type="ECO:0000256" key="1">
    <source>
        <dbReference type="SAM" id="MobiDB-lite"/>
    </source>
</evidence>
<protein>
    <submittedName>
        <fullName evidence="2">Uncharacterized protein</fullName>
    </submittedName>
</protein>
<comment type="caution">
    <text evidence="2">The sequence shown here is derived from an EMBL/GenBank/DDBJ whole genome shotgun (WGS) entry which is preliminary data.</text>
</comment>
<feature type="region of interest" description="Disordered" evidence="1">
    <location>
        <begin position="88"/>
        <end position="141"/>
    </location>
</feature>
<gene>
    <name evidence="2" type="ORF">FSZ31_01770</name>
</gene>
<dbReference type="AlphaFoldDB" id="A0A5C6ULW4"/>
<dbReference type="RefSeq" id="WP_147121341.1">
    <property type="nucleotide sequence ID" value="NZ_VOPY01000001.1"/>
</dbReference>
<reference evidence="2 3" key="1">
    <citation type="submission" date="2019-08" db="EMBL/GenBank/DDBJ databases">
        <title>Sphingorhabdus soil sp. nov., isolated from arctic soil.</title>
        <authorList>
            <person name="Liu Y."/>
        </authorList>
    </citation>
    <scope>NUCLEOTIDE SEQUENCE [LARGE SCALE GENOMIC DNA]</scope>
    <source>
        <strain evidence="2 3">D-2Q-5-6</strain>
    </source>
</reference>
<sequence>MIGKLFAAATGAAINKEQHGSPVAGAAVGFATMAVARRLLPARFAVIGATLAAGYLSKKLAERAERRDQTQKAIKRAGPAGIADSFALLEEGTQGKATKPRKTASTAKRKPAAKTAKAKPAPRKRATKQTAQAIKVPEPTA</sequence>
<keyword evidence="3" id="KW-1185">Reference proteome</keyword>
<evidence type="ECO:0000313" key="3">
    <source>
        <dbReference type="Proteomes" id="UP000321129"/>
    </source>
</evidence>
<organism evidence="2 3">
    <name type="scientific">Flavisphingopyxis soli</name>
    <dbReference type="NCBI Taxonomy" id="2601267"/>
    <lineage>
        <taxon>Bacteria</taxon>
        <taxon>Pseudomonadati</taxon>
        <taxon>Pseudomonadota</taxon>
        <taxon>Alphaproteobacteria</taxon>
        <taxon>Sphingomonadales</taxon>
        <taxon>Sphingopyxidaceae</taxon>
        <taxon>Flavisphingopyxis</taxon>
    </lineage>
</organism>
<dbReference type="OrthoDB" id="7451203at2"/>
<dbReference type="EMBL" id="VOPY01000001">
    <property type="protein sequence ID" value="TXC73504.1"/>
    <property type="molecule type" value="Genomic_DNA"/>
</dbReference>
<dbReference type="Proteomes" id="UP000321129">
    <property type="component" value="Unassembled WGS sequence"/>
</dbReference>
<evidence type="ECO:0000313" key="2">
    <source>
        <dbReference type="EMBL" id="TXC73504.1"/>
    </source>
</evidence>
<accession>A0A5C6ULW4</accession>
<name>A0A5C6ULW4_9SPHN</name>
<proteinExistence type="predicted"/>